<dbReference type="Proteomes" id="UP001589814">
    <property type="component" value="Unassembled WGS sequence"/>
</dbReference>
<comment type="caution">
    <text evidence="4">The sequence shown here is derived from an EMBL/GenBank/DDBJ whole genome shotgun (WGS) entry which is preliminary data.</text>
</comment>
<keyword evidence="5" id="KW-1185">Reference proteome</keyword>
<gene>
    <name evidence="4" type="ORF">ACFFHW_01605</name>
</gene>
<dbReference type="Pfam" id="PF00583">
    <property type="entry name" value="Acetyltransf_1"/>
    <property type="match status" value="1"/>
</dbReference>
<reference evidence="4 5" key="1">
    <citation type="submission" date="2024-09" db="EMBL/GenBank/DDBJ databases">
        <authorList>
            <person name="Sun Q."/>
            <person name="Mori K."/>
        </authorList>
    </citation>
    <scope>NUCLEOTIDE SEQUENCE [LARGE SCALE GENOMIC DNA]</scope>
    <source>
        <strain evidence="4 5">CCM 7415</strain>
    </source>
</reference>
<dbReference type="PANTHER" id="PTHR43877:SF2">
    <property type="entry name" value="AMINOALKYLPHOSPHONATE N-ACETYLTRANSFERASE-RELATED"/>
    <property type="match status" value="1"/>
</dbReference>
<name>A0ABV6FZ64_9GAMM</name>
<dbReference type="InterPro" id="IPR016181">
    <property type="entry name" value="Acyl_CoA_acyltransferase"/>
</dbReference>
<keyword evidence="2 4" id="KW-0012">Acyltransferase</keyword>
<protein>
    <submittedName>
        <fullName evidence="4">GNAT family N-acetyltransferase</fullName>
        <ecNumber evidence="4">2.3.1.-</ecNumber>
    </submittedName>
</protein>
<evidence type="ECO:0000313" key="5">
    <source>
        <dbReference type="Proteomes" id="UP001589814"/>
    </source>
</evidence>
<evidence type="ECO:0000313" key="4">
    <source>
        <dbReference type="EMBL" id="MFC0266702.1"/>
    </source>
</evidence>
<dbReference type="InterPro" id="IPR050832">
    <property type="entry name" value="Bact_Acetyltransf"/>
</dbReference>
<dbReference type="InterPro" id="IPR000182">
    <property type="entry name" value="GNAT_dom"/>
</dbReference>
<sequence length="150" mass="17331">MPVRKANLKDLSLLAVLLDEYRCFYGQPCNLKKAREFLQLRLELRDSYVLVYDFEDGADLDGFVQLYPIYTTVRLDKCWILNDLFVTPSTRRHGIGRELMGAAAKLAREHSVSQLKLSTQVDNAAAKTLYESLGWQWLSDFDQYTLSLQM</sequence>
<dbReference type="EC" id="2.3.1.-" evidence="4"/>
<accession>A0ABV6FZ64</accession>
<dbReference type="CDD" id="cd04301">
    <property type="entry name" value="NAT_SF"/>
    <property type="match status" value="1"/>
</dbReference>
<organism evidence="4 5">
    <name type="scientific">Kushneria aurantia</name>
    <dbReference type="NCBI Taxonomy" id="504092"/>
    <lineage>
        <taxon>Bacteria</taxon>
        <taxon>Pseudomonadati</taxon>
        <taxon>Pseudomonadota</taxon>
        <taxon>Gammaproteobacteria</taxon>
        <taxon>Oceanospirillales</taxon>
        <taxon>Halomonadaceae</taxon>
        <taxon>Kushneria</taxon>
    </lineage>
</organism>
<dbReference type="SUPFAM" id="SSF55729">
    <property type="entry name" value="Acyl-CoA N-acyltransferases (Nat)"/>
    <property type="match status" value="1"/>
</dbReference>
<dbReference type="GO" id="GO:0016746">
    <property type="term" value="F:acyltransferase activity"/>
    <property type="evidence" value="ECO:0007669"/>
    <property type="project" value="UniProtKB-KW"/>
</dbReference>
<evidence type="ECO:0000256" key="2">
    <source>
        <dbReference type="ARBA" id="ARBA00023315"/>
    </source>
</evidence>
<dbReference type="Gene3D" id="3.40.630.30">
    <property type="match status" value="1"/>
</dbReference>
<dbReference type="PANTHER" id="PTHR43877">
    <property type="entry name" value="AMINOALKYLPHOSPHONATE N-ACETYLTRANSFERASE-RELATED-RELATED"/>
    <property type="match status" value="1"/>
</dbReference>
<keyword evidence="1 4" id="KW-0808">Transferase</keyword>
<proteinExistence type="predicted"/>
<feature type="domain" description="N-acetyltransferase" evidence="3">
    <location>
        <begin position="1"/>
        <end position="150"/>
    </location>
</feature>
<dbReference type="PROSITE" id="PS51186">
    <property type="entry name" value="GNAT"/>
    <property type="match status" value="1"/>
</dbReference>
<dbReference type="RefSeq" id="WP_019953246.1">
    <property type="nucleotide sequence ID" value="NZ_JBHLVX010000005.1"/>
</dbReference>
<evidence type="ECO:0000256" key="1">
    <source>
        <dbReference type="ARBA" id="ARBA00022679"/>
    </source>
</evidence>
<evidence type="ECO:0000259" key="3">
    <source>
        <dbReference type="PROSITE" id="PS51186"/>
    </source>
</evidence>
<dbReference type="EMBL" id="JBHLVX010000005">
    <property type="protein sequence ID" value="MFC0266702.1"/>
    <property type="molecule type" value="Genomic_DNA"/>
</dbReference>